<feature type="compositionally biased region" description="Pro residues" evidence="1">
    <location>
        <begin position="31"/>
        <end position="52"/>
    </location>
</feature>
<dbReference type="AlphaFoldDB" id="A0A0D2M989"/>
<protein>
    <recommendedName>
        <fullName evidence="5">Glycoside hydrolase family 5 domain-containing protein</fullName>
    </recommendedName>
</protein>
<name>A0A0D2M989_9CHLO</name>
<feature type="signal peptide" evidence="2">
    <location>
        <begin position="1"/>
        <end position="29"/>
    </location>
</feature>
<keyword evidence="4" id="KW-1185">Reference proteome</keyword>
<gene>
    <name evidence="3" type="ORF">MNEG_8091</name>
</gene>
<dbReference type="KEGG" id="mng:MNEG_8091"/>
<evidence type="ECO:0008006" key="5">
    <source>
        <dbReference type="Google" id="ProtNLM"/>
    </source>
</evidence>
<dbReference type="SUPFAM" id="SSF51445">
    <property type="entry name" value="(Trans)glycosidases"/>
    <property type="match status" value="1"/>
</dbReference>
<dbReference type="Proteomes" id="UP000054498">
    <property type="component" value="Unassembled WGS sequence"/>
</dbReference>
<feature type="region of interest" description="Disordered" evidence="1">
    <location>
        <begin position="31"/>
        <end position="70"/>
    </location>
</feature>
<dbReference type="EMBL" id="KK101719">
    <property type="protein sequence ID" value="KIY99869.1"/>
    <property type="molecule type" value="Genomic_DNA"/>
</dbReference>
<evidence type="ECO:0000256" key="2">
    <source>
        <dbReference type="SAM" id="SignalP"/>
    </source>
</evidence>
<sequence length="258" mass="27607">MHQRRTAWPLHAALLPLLLLPLLVPPLAAAPAPPPRRPAPSPRAPSPSPRAPAPAGKPVQAGPLTAGGRTIVRTSGVPAGAYRATIRADAPDGRPMGQILGVSLEWRRLADLDAVRWGPIFALLGPAPVIRIGGPSTELLQAIPPPSHWRALRALHDACGARFIINLKLYGGDLKFAALMQQRAMAELGPDAIVAFELGNEPDFWPGGGLGGFSPRREFTPGWEPYLDYYARAARELSKANGSAPLMGPSWWARPQNF</sequence>
<accession>A0A0D2M989</accession>
<dbReference type="GeneID" id="25740967"/>
<keyword evidence="2" id="KW-0732">Signal</keyword>
<evidence type="ECO:0000256" key="1">
    <source>
        <dbReference type="SAM" id="MobiDB-lite"/>
    </source>
</evidence>
<dbReference type="RefSeq" id="XP_013898889.1">
    <property type="nucleotide sequence ID" value="XM_014043435.1"/>
</dbReference>
<dbReference type="InterPro" id="IPR017853">
    <property type="entry name" value="GH"/>
</dbReference>
<feature type="chain" id="PRO_5002247038" description="Glycoside hydrolase family 5 domain-containing protein" evidence="2">
    <location>
        <begin position="30"/>
        <end position="258"/>
    </location>
</feature>
<reference evidence="3 4" key="1">
    <citation type="journal article" date="2013" name="BMC Genomics">
        <title>Reconstruction of the lipid metabolism for the microalga Monoraphidium neglectum from its genome sequence reveals characteristics suitable for biofuel production.</title>
        <authorList>
            <person name="Bogen C."/>
            <person name="Al-Dilaimi A."/>
            <person name="Albersmeier A."/>
            <person name="Wichmann J."/>
            <person name="Grundmann M."/>
            <person name="Rupp O."/>
            <person name="Lauersen K.J."/>
            <person name="Blifernez-Klassen O."/>
            <person name="Kalinowski J."/>
            <person name="Goesmann A."/>
            <person name="Mussgnug J.H."/>
            <person name="Kruse O."/>
        </authorList>
    </citation>
    <scope>NUCLEOTIDE SEQUENCE [LARGE SCALE GENOMIC DNA]</scope>
    <source>
        <strain evidence="3 4">SAG 48.87</strain>
    </source>
</reference>
<proteinExistence type="predicted"/>
<organism evidence="3 4">
    <name type="scientific">Monoraphidium neglectum</name>
    <dbReference type="NCBI Taxonomy" id="145388"/>
    <lineage>
        <taxon>Eukaryota</taxon>
        <taxon>Viridiplantae</taxon>
        <taxon>Chlorophyta</taxon>
        <taxon>core chlorophytes</taxon>
        <taxon>Chlorophyceae</taxon>
        <taxon>CS clade</taxon>
        <taxon>Sphaeropleales</taxon>
        <taxon>Selenastraceae</taxon>
        <taxon>Monoraphidium</taxon>
    </lineage>
</organism>
<dbReference type="OrthoDB" id="2796951at2759"/>
<dbReference type="Gene3D" id="3.20.20.80">
    <property type="entry name" value="Glycosidases"/>
    <property type="match status" value="1"/>
</dbReference>
<evidence type="ECO:0000313" key="3">
    <source>
        <dbReference type="EMBL" id="KIY99869.1"/>
    </source>
</evidence>
<evidence type="ECO:0000313" key="4">
    <source>
        <dbReference type="Proteomes" id="UP000054498"/>
    </source>
</evidence>